<gene>
    <name evidence="1" type="ORF">Taro_035523</name>
</gene>
<dbReference type="EMBL" id="NMUH01002911">
    <property type="protein sequence ID" value="MQM02752.1"/>
    <property type="molecule type" value="Genomic_DNA"/>
</dbReference>
<dbReference type="Proteomes" id="UP000652761">
    <property type="component" value="Unassembled WGS sequence"/>
</dbReference>
<organism evidence="1 2">
    <name type="scientific">Colocasia esculenta</name>
    <name type="common">Wild taro</name>
    <name type="synonym">Arum esculentum</name>
    <dbReference type="NCBI Taxonomy" id="4460"/>
    <lineage>
        <taxon>Eukaryota</taxon>
        <taxon>Viridiplantae</taxon>
        <taxon>Streptophyta</taxon>
        <taxon>Embryophyta</taxon>
        <taxon>Tracheophyta</taxon>
        <taxon>Spermatophyta</taxon>
        <taxon>Magnoliopsida</taxon>
        <taxon>Liliopsida</taxon>
        <taxon>Araceae</taxon>
        <taxon>Aroideae</taxon>
        <taxon>Colocasieae</taxon>
        <taxon>Colocasia</taxon>
    </lineage>
</organism>
<dbReference type="PANTHER" id="PTHR21087">
    <property type="entry name" value="SHIKIMATE KINASE"/>
    <property type="match status" value="1"/>
</dbReference>
<accession>A0A843VZ64</accession>
<reference evidence="1" key="1">
    <citation type="submission" date="2017-07" db="EMBL/GenBank/DDBJ databases">
        <title>Taro Niue Genome Assembly and Annotation.</title>
        <authorList>
            <person name="Atibalentja N."/>
            <person name="Keating K."/>
            <person name="Fields C.J."/>
        </authorList>
    </citation>
    <scope>NUCLEOTIDE SEQUENCE</scope>
    <source>
        <strain evidence="1">Niue_2</strain>
        <tissue evidence="1">Leaf</tissue>
    </source>
</reference>
<proteinExistence type="predicted"/>
<dbReference type="OrthoDB" id="515366at2759"/>
<dbReference type="AlphaFoldDB" id="A0A843VZ64"/>
<evidence type="ECO:0000313" key="1">
    <source>
        <dbReference type="EMBL" id="MQM02752.1"/>
    </source>
</evidence>
<sequence>IIRQRRGAFFGPRLLGRLPLSLWDPSSSEAATCRSGTIRVSLSSRRIQISPTKTVLLELEMLRVVGLALGLRLLFFPLARVLVLAAVGCMAGITPRKYRDSTAGGKSPNLVGVVRERDRREEETWVSSFCLSLLAAANKGRSQPSLPPPLAQRAKRRWRCRRIAAATRRAKAKAAAAAARASNGSSRGEQQRWLRLQRAAHAGVSAEGEDSVAEAERSVIESLSRHVRAVVATLGRQHGIARRADKWQHLYAGFTIWLSQMEAVDEASAKEEARKHIEYGRVGYSNADVGRRVFT</sequence>
<name>A0A843VZ64_COLES</name>
<comment type="caution">
    <text evidence="1">The sequence shown here is derived from an EMBL/GenBank/DDBJ whole genome shotgun (WGS) entry which is preliminary data.</text>
</comment>
<feature type="non-terminal residue" evidence="1">
    <location>
        <position position="295"/>
    </location>
</feature>
<dbReference type="PANTHER" id="PTHR21087:SF23">
    <property type="entry name" value="INACTIVE SHIKIMATE KINASE LIKE 2, CHLOROPLASTIC-RELATED"/>
    <property type="match status" value="1"/>
</dbReference>
<evidence type="ECO:0000313" key="2">
    <source>
        <dbReference type="Proteomes" id="UP000652761"/>
    </source>
</evidence>
<keyword evidence="2" id="KW-1185">Reference proteome</keyword>
<protein>
    <submittedName>
        <fullName evidence="1">Uncharacterized protein</fullName>
    </submittedName>
</protein>
<dbReference type="GO" id="GO:0005829">
    <property type="term" value="C:cytosol"/>
    <property type="evidence" value="ECO:0007669"/>
    <property type="project" value="TreeGrafter"/>
</dbReference>